<evidence type="ECO:0000256" key="1">
    <source>
        <dbReference type="SAM" id="MobiDB-lite"/>
    </source>
</evidence>
<dbReference type="Proteomes" id="UP001259832">
    <property type="component" value="Unassembled WGS sequence"/>
</dbReference>
<dbReference type="AlphaFoldDB" id="A0AAD9LC34"/>
<keyword evidence="3" id="KW-1185">Reference proteome</keyword>
<gene>
    <name evidence="2" type="ORF">P3T76_013509</name>
</gene>
<comment type="caution">
    <text evidence="2">The sequence shown here is derived from an EMBL/GenBank/DDBJ whole genome shotgun (WGS) entry which is preliminary data.</text>
</comment>
<evidence type="ECO:0000313" key="3">
    <source>
        <dbReference type="Proteomes" id="UP001259832"/>
    </source>
</evidence>
<dbReference type="EMBL" id="JASMQC010000036">
    <property type="protein sequence ID" value="KAK1930920.1"/>
    <property type="molecule type" value="Genomic_DNA"/>
</dbReference>
<proteinExistence type="predicted"/>
<sequence>MERVENKLCTIFGIKCRDEITALTKGMQVNHVDAALNNPRASSLGKRKDAQGGPYKDPPRRDFGAFKCFYCAGDNIGPHMKFDCPKLKMDQGGAVKVFRRNI</sequence>
<feature type="region of interest" description="Disordered" evidence="1">
    <location>
        <begin position="39"/>
        <end position="59"/>
    </location>
</feature>
<accession>A0AAD9LC34</accession>
<organism evidence="2 3">
    <name type="scientific">Phytophthora citrophthora</name>
    <dbReference type="NCBI Taxonomy" id="4793"/>
    <lineage>
        <taxon>Eukaryota</taxon>
        <taxon>Sar</taxon>
        <taxon>Stramenopiles</taxon>
        <taxon>Oomycota</taxon>
        <taxon>Peronosporomycetes</taxon>
        <taxon>Peronosporales</taxon>
        <taxon>Peronosporaceae</taxon>
        <taxon>Phytophthora</taxon>
    </lineage>
</organism>
<evidence type="ECO:0000313" key="2">
    <source>
        <dbReference type="EMBL" id="KAK1930920.1"/>
    </source>
</evidence>
<reference evidence="2" key="1">
    <citation type="submission" date="2023-08" db="EMBL/GenBank/DDBJ databases">
        <title>Reference Genome Resource for the Citrus Pathogen Phytophthora citrophthora.</title>
        <authorList>
            <person name="Moller H."/>
            <person name="Coetzee B."/>
            <person name="Rose L.J."/>
            <person name="Van Niekerk J.M."/>
        </authorList>
    </citation>
    <scope>NUCLEOTIDE SEQUENCE</scope>
    <source>
        <strain evidence="2">STE-U-9442</strain>
    </source>
</reference>
<name>A0AAD9LC34_9STRA</name>
<protein>
    <submittedName>
        <fullName evidence="2">Uncharacterized protein</fullName>
    </submittedName>
</protein>